<dbReference type="AlphaFoldDB" id="A0A8T9MU98"/>
<reference evidence="1" key="1">
    <citation type="journal article" date="2022" name="Res Sq">
        <title>Evolution of multicellular longitudinally dividing oral cavity symbionts (Neisseriaceae).</title>
        <authorList>
            <person name="Nyongesa S."/>
            <person name="Weber P."/>
            <person name="Bernet E."/>
            <person name="Pullido F."/>
            <person name="Nieckarz M."/>
            <person name="Delaby M."/>
            <person name="Nieves C."/>
            <person name="Viehboeck T."/>
            <person name="Krause N."/>
            <person name="Rivera-Millot A."/>
            <person name="Nakamura A."/>
            <person name="Vischer N."/>
            <person name="VanNieuwenhze M."/>
            <person name="Brun Y."/>
            <person name="Cava F."/>
            <person name="Bulgheresi S."/>
            <person name="Veyrier F."/>
        </authorList>
    </citation>
    <scope>NUCLEOTIDE SEQUENCE</scope>
    <source>
        <strain evidence="1">17694</strain>
    </source>
</reference>
<dbReference type="InterPro" id="IPR008000">
    <property type="entry name" value="Rham/fucose_mutarotase"/>
</dbReference>
<dbReference type="PANTHER" id="PTHR43239:SF1">
    <property type="entry name" value="UPF0734 PROTEIN DDB_G0273871_DDB_G0273177"/>
    <property type="match status" value="1"/>
</dbReference>
<keyword evidence="2" id="KW-1185">Reference proteome</keyword>
<dbReference type="InterPro" id="IPR052996">
    <property type="entry name" value="Carb_Metab_Mutarotase"/>
</dbReference>
<dbReference type="EMBL" id="CP091521">
    <property type="protein sequence ID" value="UOP04076.2"/>
    <property type="molecule type" value="Genomic_DNA"/>
</dbReference>
<dbReference type="Proteomes" id="UP000831534">
    <property type="component" value="Chromosome"/>
</dbReference>
<name>A0A8T9MU98_9NEIS</name>
<evidence type="ECO:0000313" key="2">
    <source>
        <dbReference type="Proteomes" id="UP000831534"/>
    </source>
</evidence>
<dbReference type="SUPFAM" id="SSF54909">
    <property type="entry name" value="Dimeric alpha+beta barrel"/>
    <property type="match status" value="1"/>
</dbReference>
<dbReference type="Gene3D" id="3.30.70.100">
    <property type="match status" value="1"/>
</dbReference>
<dbReference type="PANTHER" id="PTHR43239">
    <property type="entry name" value="UPF0734 PROTEIN DDB_G0273871/DDB_G0273177"/>
    <property type="match status" value="1"/>
</dbReference>
<organism evidence="1 2">
    <name type="scientific">Conchiformibius kuhniae</name>
    <dbReference type="NCBI Taxonomy" id="211502"/>
    <lineage>
        <taxon>Bacteria</taxon>
        <taxon>Pseudomonadati</taxon>
        <taxon>Pseudomonadota</taxon>
        <taxon>Betaproteobacteria</taxon>
        <taxon>Neisseriales</taxon>
        <taxon>Neisseriaceae</taxon>
        <taxon>Conchiformibius</taxon>
    </lineage>
</organism>
<dbReference type="InterPro" id="IPR011008">
    <property type="entry name" value="Dimeric_a/b-barrel"/>
</dbReference>
<evidence type="ECO:0000313" key="1">
    <source>
        <dbReference type="EMBL" id="UOP04076.2"/>
    </source>
</evidence>
<accession>A0A8T9MU98</accession>
<gene>
    <name evidence="1" type="ORF">LVJ77_06230</name>
</gene>
<proteinExistence type="predicted"/>
<dbReference type="KEGG" id="ckh:LVJ77_06230"/>
<dbReference type="RefSeq" id="WP_027009276.1">
    <property type="nucleotide sequence ID" value="NZ_CP091521.1"/>
</dbReference>
<sequence>MQYALMLDLQDDEQKIAEYEAHHRAVWPQVLAHIRANGVRQMRIYRLGTRMVMLMDTDDTFSFERMAQSAAQNEAVQRWETLMWQYQQVTPWTDAGAKWQPMREVFCLESDI</sequence>
<protein>
    <submittedName>
        <fullName evidence="1">L-rhamnose mutarotase</fullName>
    </submittedName>
</protein>
<reference evidence="1" key="2">
    <citation type="submission" date="2024-09" db="EMBL/GenBank/DDBJ databases">
        <authorList>
            <person name="Veyrier F.J."/>
        </authorList>
    </citation>
    <scope>NUCLEOTIDE SEQUENCE</scope>
    <source>
        <strain evidence="1">17694</strain>
    </source>
</reference>
<dbReference type="Pfam" id="PF05336">
    <property type="entry name" value="rhaM"/>
    <property type="match status" value="1"/>
</dbReference>
<dbReference type="GO" id="GO:0016857">
    <property type="term" value="F:racemase and epimerase activity, acting on carbohydrates and derivatives"/>
    <property type="evidence" value="ECO:0007669"/>
    <property type="project" value="InterPro"/>
</dbReference>